<dbReference type="GO" id="GO:0000978">
    <property type="term" value="F:RNA polymerase II cis-regulatory region sequence-specific DNA binding"/>
    <property type="evidence" value="ECO:0007669"/>
    <property type="project" value="TreeGrafter"/>
</dbReference>
<dbReference type="SMART" id="SM00717">
    <property type="entry name" value="SANT"/>
    <property type="match status" value="3"/>
</dbReference>
<keyword evidence="4" id="KW-1185">Reference proteome</keyword>
<proteinExistence type="predicted"/>
<gene>
    <name evidence="3" type="ORF">POCTA_138.1.T0470130</name>
</gene>
<dbReference type="GO" id="GO:0000981">
    <property type="term" value="F:DNA-binding transcription factor activity, RNA polymerase II-specific"/>
    <property type="evidence" value="ECO:0007669"/>
    <property type="project" value="TreeGrafter"/>
</dbReference>
<dbReference type="InterPro" id="IPR017930">
    <property type="entry name" value="Myb_dom"/>
</dbReference>
<sequence length="334" mass="39631">MQINLLKEERFVLKFPQYIQKRLSNNAEGFFKTQIREHISTFLNKFENILIIMLNCLQSIYGFSNQEKPDKANRIIQQRAQTISIQPRGYDNTQSQILENITIETDQYLQLDNQYNIEQLDFPSFSDIISTQQPSDLIVQQEGQQSQLIQDKIEYIIKKQQTVTKKKRAVKLWDAKEDAQLRTQFQKYNGKWNEIAKHMPGRNVSQCSQRWRRLQPIKIFKRKQWTQAEDEIILELVKKHGKNWKIIASYFPNILSKKIRERYINNINPEINTGPWTEAEDATLFKLYQEYGGNGVSFHLISKGDRKIWLKIDSIVILEEFILASKIRTRLFIK</sequence>
<protein>
    <submittedName>
        <fullName evidence="3">Uncharacterized protein</fullName>
    </submittedName>
</protein>
<evidence type="ECO:0000313" key="3">
    <source>
        <dbReference type="EMBL" id="CAD8165799.1"/>
    </source>
</evidence>
<evidence type="ECO:0000259" key="2">
    <source>
        <dbReference type="PROSITE" id="PS51294"/>
    </source>
</evidence>
<dbReference type="InterPro" id="IPR050560">
    <property type="entry name" value="MYB_TF"/>
</dbReference>
<name>A0A8S1UPX9_PAROT</name>
<evidence type="ECO:0000259" key="1">
    <source>
        <dbReference type="PROSITE" id="PS50090"/>
    </source>
</evidence>
<dbReference type="InterPro" id="IPR001005">
    <property type="entry name" value="SANT/Myb"/>
</dbReference>
<feature type="domain" description="Myb-like" evidence="1">
    <location>
        <begin position="221"/>
        <end position="267"/>
    </location>
</feature>
<dbReference type="PROSITE" id="PS50090">
    <property type="entry name" value="MYB_LIKE"/>
    <property type="match status" value="2"/>
</dbReference>
<dbReference type="EMBL" id="CAJJDP010000047">
    <property type="protein sequence ID" value="CAD8165799.1"/>
    <property type="molecule type" value="Genomic_DNA"/>
</dbReference>
<dbReference type="Pfam" id="PF13921">
    <property type="entry name" value="Myb_DNA-bind_6"/>
    <property type="match status" value="1"/>
</dbReference>
<dbReference type="GO" id="GO:0005634">
    <property type="term" value="C:nucleus"/>
    <property type="evidence" value="ECO:0007669"/>
    <property type="project" value="TreeGrafter"/>
</dbReference>
<accession>A0A8S1UPX9</accession>
<reference evidence="3" key="1">
    <citation type="submission" date="2021-01" db="EMBL/GenBank/DDBJ databases">
        <authorList>
            <consortium name="Genoscope - CEA"/>
            <person name="William W."/>
        </authorList>
    </citation>
    <scope>NUCLEOTIDE SEQUENCE</scope>
</reference>
<dbReference type="AlphaFoldDB" id="A0A8S1UPX9"/>
<dbReference type="Proteomes" id="UP000683925">
    <property type="component" value="Unassembled WGS sequence"/>
</dbReference>
<dbReference type="OrthoDB" id="2143914at2759"/>
<evidence type="ECO:0000313" key="4">
    <source>
        <dbReference type="Proteomes" id="UP000683925"/>
    </source>
</evidence>
<feature type="domain" description="HTH myb-type" evidence="2">
    <location>
        <begin position="173"/>
        <end position="214"/>
    </location>
</feature>
<dbReference type="PANTHER" id="PTHR45614">
    <property type="entry name" value="MYB PROTEIN-RELATED"/>
    <property type="match status" value="1"/>
</dbReference>
<feature type="domain" description="HTH myb-type" evidence="2">
    <location>
        <begin position="217"/>
        <end position="271"/>
    </location>
</feature>
<dbReference type="PROSITE" id="PS51294">
    <property type="entry name" value="HTH_MYB"/>
    <property type="match status" value="2"/>
</dbReference>
<organism evidence="3 4">
    <name type="scientific">Paramecium octaurelia</name>
    <dbReference type="NCBI Taxonomy" id="43137"/>
    <lineage>
        <taxon>Eukaryota</taxon>
        <taxon>Sar</taxon>
        <taxon>Alveolata</taxon>
        <taxon>Ciliophora</taxon>
        <taxon>Intramacronucleata</taxon>
        <taxon>Oligohymenophorea</taxon>
        <taxon>Peniculida</taxon>
        <taxon>Parameciidae</taxon>
        <taxon>Paramecium</taxon>
    </lineage>
</organism>
<dbReference type="Pfam" id="PF00249">
    <property type="entry name" value="Myb_DNA-binding"/>
    <property type="match status" value="1"/>
</dbReference>
<comment type="caution">
    <text evidence="3">The sequence shown here is derived from an EMBL/GenBank/DDBJ whole genome shotgun (WGS) entry which is preliminary data.</text>
</comment>
<feature type="domain" description="Myb-like" evidence="1">
    <location>
        <begin position="173"/>
        <end position="215"/>
    </location>
</feature>
<dbReference type="CDD" id="cd00167">
    <property type="entry name" value="SANT"/>
    <property type="match status" value="2"/>
</dbReference>